<name>A0A0H5R9D6_9EUKA</name>
<evidence type="ECO:0000313" key="3">
    <source>
        <dbReference type="EMBL" id="CRZ10391.1"/>
    </source>
</evidence>
<organism evidence="3">
    <name type="scientific">Spongospora subterranea</name>
    <dbReference type="NCBI Taxonomy" id="70186"/>
    <lineage>
        <taxon>Eukaryota</taxon>
        <taxon>Sar</taxon>
        <taxon>Rhizaria</taxon>
        <taxon>Endomyxa</taxon>
        <taxon>Phytomyxea</taxon>
        <taxon>Plasmodiophorida</taxon>
        <taxon>Plasmodiophoridae</taxon>
        <taxon>Spongospora</taxon>
    </lineage>
</organism>
<keyword evidence="1" id="KW-0175">Coiled coil</keyword>
<protein>
    <submittedName>
        <fullName evidence="3">Uncharacterized protein</fullName>
    </submittedName>
</protein>
<evidence type="ECO:0000256" key="1">
    <source>
        <dbReference type="SAM" id="Coils"/>
    </source>
</evidence>
<feature type="coiled-coil region" evidence="1">
    <location>
        <begin position="77"/>
        <end position="104"/>
    </location>
</feature>
<feature type="region of interest" description="Disordered" evidence="2">
    <location>
        <begin position="211"/>
        <end position="230"/>
    </location>
</feature>
<accession>A0A0H5R9D6</accession>
<proteinExistence type="predicted"/>
<sequence length="230" mass="25980">MSVDVRVKTRSQLQQIVRGFDEQCLNQFMGHLITRNQRASARSVLLSLREAIYNKINKFVIVQDEIAKSELPMEPIDTALQERVEALQDHAEQLQAQLEQARSSALNTFTESLQTYLEKSNQDSDETELSTIHHVPDCRIPSRQDIDRIKRVLNESDGIVCQISQGLSSSKSALADLTKVVSDLKGREKNSSAAAFEDILSENEMFSANAEFQKSGKRQKCEPPLAKRFQ</sequence>
<dbReference type="EMBL" id="HACM01009949">
    <property type="protein sequence ID" value="CRZ10391.1"/>
    <property type="molecule type" value="Transcribed_RNA"/>
</dbReference>
<evidence type="ECO:0000256" key="2">
    <source>
        <dbReference type="SAM" id="MobiDB-lite"/>
    </source>
</evidence>
<reference evidence="3" key="1">
    <citation type="submission" date="2015-04" db="EMBL/GenBank/DDBJ databases">
        <title>The genome sequence of the plant pathogenic Rhizarian Plasmodiophora brassicae reveals insights in its biotrophic life cycle and the origin of chitin synthesis.</title>
        <authorList>
            <person name="Schwelm A."/>
            <person name="Fogelqvist J."/>
            <person name="Knaust A."/>
            <person name="Julke S."/>
            <person name="Lilja T."/>
            <person name="Dhandapani V."/>
            <person name="Bonilla-Rosso G."/>
            <person name="Karlsson M."/>
            <person name="Shevchenko A."/>
            <person name="Choi S.R."/>
            <person name="Kim H.G."/>
            <person name="Park J.Y."/>
            <person name="Lim Y.P."/>
            <person name="Ludwig-Muller J."/>
            <person name="Dixelius C."/>
        </authorList>
    </citation>
    <scope>NUCLEOTIDE SEQUENCE</scope>
    <source>
        <tissue evidence="3">Potato root galls</tissue>
    </source>
</reference>
<dbReference type="AlphaFoldDB" id="A0A0H5R9D6"/>